<dbReference type="SUPFAM" id="SSF51556">
    <property type="entry name" value="Metallo-dependent hydrolases"/>
    <property type="match status" value="1"/>
</dbReference>
<dbReference type="PROSITE" id="PS01137">
    <property type="entry name" value="TATD_1"/>
    <property type="match status" value="1"/>
</dbReference>
<dbReference type="OrthoDB" id="9810005at2"/>
<name>A0A0F4NHB1_9VIBR</name>
<dbReference type="NCBIfam" id="TIGR00010">
    <property type="entry name" value="YchF/TatD family DNA exonuclease"/>
    <property type="match status" value="1"/>
</dbReference>
<dbReference type="Gene3D" id="3.20.20.140">
    <property type="entry name" value="Metal-dependent hydrolases"/>
    <property type="match status" value="1"/>
</dbReference>
<comment type="similarity">
    <text evidence="1">Belongs to the metallo-dependent hydrolases superfamily. TatD-type hydrolase family.</text>
</comment>
<dbReference type="InterPro" id="IPR001130">
    <property type="entry name" value="TatD-like"/>
</dbReference>
<dbReference type="CDD" id="cd01310">
    <property type="entry name" value="TatD_DNAse"/>
    <property type="match status" value="1"/>
</dbReference>
<protein>
    <submittedName>
        <fullName evidence="5">Deoxyribonuclease</fullName>
    </submittedName>
</protein>
<dbReference type="PATRIC" id="fig|579748.3.peg.2940"/>
<dbReference type="RefSeq" id="WP_045956392.1">
    <property type="nucleotide sequence ID" value="NZ_JXXV01000025.1"/>
</dbReference>
<keyword evidence="3" id="KW-0378">Hydrolase</keyword>
<feature type="binding site" evidence="4">
    <location>
        <position position="130"/>
    </location>
    <ligand>
        <name>a divalent metal cation</name>
        <dbReference type="ChEBI" id="CHEBI:60240"/>
        <label>2</label>
    </ligand>
</feature>
<feature type="binding site" evidence="4">
    <location>
        <position position="7"/>
    </location>
    <ligand>
        <name>a divalent metal cation</name>
        <dbReference type="ChEBI" id="CHEBI:60240"/>
        <label>1</label>
    </ligand>
</feature>
<keyword evidence="2 4" id="KW-0479">Metal-binding</keyword>
<keyword evidence="6" id="KW-1185">Reference proteome</keyword>
<dbReference type="EMBL" id="JXXV01000025">
    <property type="protein sequence ID" value="KJY82253.1"/>
    <property type="molecule type" value="Genomic_DNA"/>
</dbReference>
<dbReference type="GO" id="GO:0046872">
    <property type="term" value="F:metal ion binding"/>
    <property type="evidence" value="ECO:0007669"/>
    <property type="project" value="UniProtKB-KW"/>
</dbReference>
<dbReference type="InterPro" id="IPR015991">
    <property type="entry name" value="TatD/YcfH-like"/>
</dbReference>
<evidence type="ECO:0000256" key="4">
    <source>
        <dbReference type="PIRSR" id="PIRSR005902-1"/>
    </source>
</evidence>
<proteinExistence type="inferred from homology"/>
<feature type="binding site" evidence="4">
    <location>
        <position position="154"/>
    </location>
    <ligand>
        <name>a divalent metal cation</name>
        <dbReference type="ChEBI" id="CHEBI:60240"/>
        <label>2</label>
    </ligand>
</feature>
<dbReference type="PIRSF" id="PIRSF005902">
    <property type="entry name" value="DNase_TatD"/>
    <property type="match status" value="1"/>
</dbReference>
<evidence type="ECO:0000256" key="2">
    <source>
        <dbReference type="ARBA" id="ARBA00022723"/>
    </source>
</evidence>
<dbReference type="PANTHER" id="PTHR46124">
    <property type="entry name" value="D-AMINOACYL-TRNA DEACYLASE"/>
    <property type="match status" value="1"/>
</dbReference>
<dbReference type="Pfam" id="PF01026">
    <property type="entry name" value="TatD_DNase"/>
    <property type="match status" value="1"/>
</dbReference>
<evidence type="ECO:0000313" key="5">
    <source>
        <dbReference type="EMBL" id="KJY82253.1"/>
    </source>
</evidence>
<comment type="caution">
    <text evidence="5">The sequence shown here is derived from an EMBL/GenBank/DDBJ whole genome shotgun (WGS) entry which is preliminary data.</text>
</comment>
<dbReference type="PROSITE" id="PS01091">
    <property type="entry name" value="TATD_3"/>
    <property type="match status" value="1"/>
</dbReference>
<dbReference type="Proteomes" id="UP000033673">
    <property type="component" value="Unassembled WGS sequence"/>
</dbReference>
<accession>A0A0F4NHB1</accession>
<sequence>MRLFDTHCHLDFDVFAADLDGHIDAAKQAGVERFVIPSIGPSNWRKVADLADQYSSIYYALGIHPYFIDPDSHTYQKQLRQLLTERPAQCVAVGECGLDAMVGIDRLRQEQIFVQQVELAQAFQLPLIIHIRKTHNRLLQLLKQYRFSYGGVIHGFSGSYQQAMQFVDMGFFIGVGGVITYPRASKTRQAIIQLPLESIVLETDSPDMPLNGHQGKENHPKMLAQIVSCLASLKGMSKQTVAERVWKNSNSAFGICE</sequence>
<dbReference type="InterPro" id="IPR018228">
    <property type="entry name" value="DNase_TatD-rel_CS"/>
</dbReference>
<dbReference type="GO" id="GO:0016788">
    <property type="term" value="F:hydrolase activity, acting on ester bonds"/>
    <property type="evidence" value="ECO:0007669"/>
    <property type="project" value="InterPro"/>
</dbReference>
<feature type="binding site" evidence="4">
    <location>
        <position position="95"/>
    </location>
    <ligand>
        <name>a divalent metal cation</name>
        <dbReference type="ChEBI" id="CHEBI:60240"/>
        <label>1</label>
    </ligand>
</feature>
<evidence type="ECO:0000256" key="1">
    <source>
        <dbReference type="ARBA" id="ARBA00009275"/>
    </source>
</evidence>
<evidence type="ECO:0000256" key="3">
    <source>
        <dbReference type="ARBA" id="ARBA00022801"/>
    </source>
</evidence>
<dbReference type="GO" id="GO:0004536">
    <property type="term" value="F:DNA nuclease activity"/>
    <property type="evidence" value="ECO:0007669"/>
    <property type="project" value="InterPro"/>
</dbReference>
<dbReference type="GO" id="GO:0005829">
    <property type="term" value="C:cytosol"/>
    <property type="evidence" value="ECO:0007669"/>
    <property type="project" value="TreeGrafter"/>
</dbReference>
<feature type="binding site" evidence="4">
    <location>
        <position position="9"/>
    </location>
    <ligand>
        <name>a divalent metal cation</name>
        <dbReference type="ChEBI" id="CHEBI:60240"/>
        <label>1</label>
    </ligand>
</feature>
<reference evidence="5 6" key="1">
    <citation type="journal article" date="2015" name="BMC Genomics">
        <title>Genome mining reveals unlocked bioactive potential of marine Gram-negative bacteria.</title>
        <authorList>
            <person name="Machado H."/>
            <person name="Sonnenschein E.C."/>
            <person name="Melchiorsen J."/>
            <person name="Gram L."/>
        </authorList>
    </citation>
    <scope>NUCLEOTIDE SEQUENCE [LARGE SCALE GENOMIC DNA]</scope>
    <source>
        <strain evidence="5 6">S2757</strain>
    </source>
</reference>
<organism evidence="5 6">
    <name type="scientific">Vibrio galatheae</name>
    <dbReference type="NCBI Taxonomy" id="579748"/>
    <lineage>
        <taxon>Bacteria</taxon>
        <taxon>Pseudomonadati</taxon>
        <taxon>Pseudomonadota</taxon>
        <taxon>Gammaproteobacteria</taxon>
        <taxon>Vibrionales</taxon>
        <taxon>Vibrionaceae</taxon>
        <taxon>Vibrio</taxon>
    </lineage>
</organism>
<feature type="binding site" evidence="4">
    <location>
        <position position="204"/>
    </location>
    <ligand>
        <name>a divalent metal cation</name>
        <dbReference type="ChEBI" id="CHEBI:60240"/>
        <label>1</label>
    </ligand>
</feature>
<dbReference type="PANTHER" id="PTHR46124:SF3">
    <property type="entry name" value="HYDROLASE"/>
    <property type="match status" value="1"/>
</dbReference>
<gene>
    <name evidence="5" type="ORF">TW81_14225</name>
</gene>
<dbReference type="AlphaFoldDB" id="A0A0F4NHB1"/>
<dbReference type="InterPro" id="IPR032466">
    <property type="entry name" value="Metal_Hydrolase"/>
</dbReference>
<evidence type="ECO:0000313" key="6">
    <source>
        <dbReference type="Proteomes" id="UP000033673"/>
    </source>
</evidence>
<dbReference type="STRING" id="579748.TW81_14225"/>
<dbReference type="FunFam" id="3.20.20.140:FF:000005">
    <property type="entry name" value="TatD family hydrolase"/>
    <property type="match status" value="1"/>
</dbReference>